<dbReference type="PANTHER" id="PTHR43818">
    <property type="entry name" value="BCDNA.GH03377"/>
    <property type="match status" value="1"/>
</dbReference>
<evidence type="ECO:0000313" key="4">
    <source>
        <dbReference type="EMBL" id="NEE03494.1"/>
    </source>
</evidence>
<feature type="domain" description="Gfo/Idh/MocA-like oxidoreductase N-terminal" evidence="2">
    <location>
        <begin position="10"/>
        <end position="137"/>
    </location>
</feature>
<dbReference type="InterPro" id="IPR050463">
    <property type="entry name" value="Gfo/Idh/MocA_oxidrdct_glycsds"/>
</dbReference>
<dbReference type="RefSeq" id="WP_163743213.1">
    <property type="nucleotide sequence ID" value="NZ_JAAGOA010000023.1"/>
</dbReference>
<dbReference type="EMBL" id="JAAGOA010000023">
    <property type="protein sequence ID" value="NEE03494.1"/>
    <property type="molecule type" value="Genomic_DNA"/>
</dbReference>
<sequence>MTDDDRATLGVGMLGYAFMGVAHSHAWRNVRSFFDVPLLPRLTVLGGRDVQSATAVADKFGWEHVESDWRAVIARDDVDLVDVCTPGDSHAEMAIAALEAGKHVLCEKPLANSVGEAEQMAAAAARARESGVRAMVGFTYRRVPAIALARAVVAEGRIGAVRHVRAQYLQDWLNDPAAPMSWRLEKARAGSGALGDIGAHIVDLTQFITGEQITGVSAMMETFIRQRPIAAPAGSGVKLGGHVDGGDVPLGEVTVDDAAVFLGRFSGGALATFEATRYATGRKNAIRIEINGSQGALAFDFEDMNVLHFYDGAESSQTAGFRRILVTEPDHPYLAAWWPPGHLLGYEHGFTHQALDLVNAIAEGRDPDPSFDDGLRVQRVLAAVEQSAVKDSAWTPVAE</sequence>
<comment type="caution">
    <text evidence="4">The sequence shown here is derived from an EMBL/GenBank/DDBJ whole genome shotgun (WGS) entry which is preliminary data.</text>
</comment>
<dbReference type="PANTHER" id="PTHR43818:SF11">
    <property type="entry name" value="BCDNA.GH03377"/>
    <property type="match status" value="1"/>
</dbReference>
<evidence type="ECO:0000259" key="3">
    <source>
        <dbReference type="Pfam" id="PF22725"/>
    </source>
</evidence>
<dbReference type="InterPro" id="IPR036291">
    <property type="entry name" value="NAD(P)-bd_dom_sf"/>
</dbReference>
<dbReference type="GO" id="GO:0000166">
    <property type="term" value="F:nucleotide binding"/>
    <property type="evidence" value="ECO:0007669"/>
    <property type="project" value="InterPro"/>
</dbReference>
<feature type="domain" description="GFO/IDH/MocA-like oxidoreductase" evidence="3">
    <location>
        <begin position="148"/>
        <end position="297"/>
    </location>
</feature>
<evidence type="ECO:0000313" key="5">
    <source>
        <dbReference type="Proteomes" id="UP000475214"/>
    </source>
</evidence>
<reference evidence="4 5" key="1">
    <citation type="submission" date="2020-02" db="EMBL/GenBank/DDBJ databases">
        <authorList>
            <person name="Li X.-J."/>
            <person name="Han X.-M."/>
        </authorList>
    </citation>
    <scope>NUCLEOTIDE SEQUENCE [LARGE SCALE GENOMIC DNA]</scope>
    <source>
        <strain evidence="4 5">CCTCC AB 2017055</strain>
    </source>
</reference>
<dbReference type="InterPro" id="IPR000683">
    <property type="entry name" value="Gfo/Idh/MocA-like_OxRdtase_N"/>
</dbReference>
<keyword evidence="5" id="KW-1185">Reference proteome</keyword>
<organism evidence="4 5">
    <name type="scientific">Phytoactinopolyspora halotolerans</name>
    <dbReference type="NCBI Taxonomy" id="1981512"/>
    <lineage>
        <taxon>Bacteria</taxon>
        <taxon>Bacillati</taxon>
        <taxon>Actinomycetota</taxon>
        <taxon>Actinomycetes</taxon>
        <taxon>Jiangellales</taxon>
        <taxon>Jiangellaceae</taxon>
        <taxon>Phytoactinopolyspora</taxon>
    </lineage>
</organism>
<name>A0A6L9SFR9_9ACTN</name>
<dbReference type="SUPFAM" id="SSF51735">
    <property type="entry name" value="NAD(P)-binding Rossmann-fold domains"/>
    <property type="match status" value="1"/>
</dbReference>
<dbReference type="AlphaFoldDB" id="A0A6L9SFR9"/>
<keyword evidence="1" id="KW-0560">Oxidoreductase</keyword>
<dbReference type="Gene3D" id="3.40.50.720">
    <property type="entry name" value="NAD(P)-binding Rossmann-like Domain"/>
    <property type="match status" value="1"/>
</dbReference>
<dbReference type="Proteomes" id="UP000475214">
    <property type="component" value="Unassembled WGS sequence"/>
</dbReference>
<dbReference type="GO" id="GO:0016491">
    <property type="term" value="F:oxidoreductase activity"/>
    <property type="evidence" value="ECO:0007669"/>
    <property type="project" value="UniProtKB-KW"/>
</dbReference>
<dbReference type="SUPFAM" id="SSF55347">
    <property type="entry name" value="Glyceraldehyde-3-phosphate dehydrogenase-like, C-terminal domain"/>
    <property type="match status" value="1"/>
</dbReference>
<gene>
    <name evidence="4" type="ORF">G1H10_25335</name>
</gene>
<proteinExistence type="predicted"/>
<dbReference type="InterPro" id="IPR055170">
    <property type="entry name" value="GFO_IDH_MocA-like_dom"/>
</dbReference>
<dbReference type="Gene3D" id="3.30.360.10">
    <property type="entry name" value="Dihydrodipicolinate Reductase, domain 2"/>
    <property type="match status" value="1"/>
</dbReference>
<evidence type="ECO:0000259" key="2">
    <source>
        <dbReference type="Pfam" id="PF01408"/>
    </source>
</evidence>
<dbReference type="Pfam" id="PF22725">
    <property type="entry name" value="GFO_IDH_MocA_C3"/>
    <property type="match status" value="1"/>
</dbReference>
<dbReference type="Pfam" id="PF01408">
    <property type="entry name" value="GFO_IDH_MocA"/>
    <property type="match status" value="1"/>
</dbReference>
<evidence type="ECO:0000256" key="1">
    <source>
        <dbReference type="ARBA" id="ARBA00023002"/>
    </source>
</evidence>
<protein>
    <submittedName>
        <fullName evidence="4">Gfo/Idh/MocA family oxidoreductase</fullName>
    </submittedName>
</protein>
<accession>A0A6L9SFR9</accession>